<protein>
    <recommendedName>
        <fullName evidence="3">F-box domain-containing protein</fullName>
    </recommendedName>
</protein>
<dbReference type="Proteomes" id="UP000007148">
    <property type="component" value="Unassembled WGS sequence"/>
</dbReference>
<reference evidence="1 2" key="1">
    <citation type="journal article" date="2011" name="PLoS Pathog.">
        <title>Endophytic Life Strategies Decoded by Genome and Transcriptome Analyses of the Mutualistic Root Symbiont Piriformospora indica.</title>
        <authorList>
            <person name="Zuccaro A."/>
            <person name="Lahrmann U."/>
            <person name="Guldener U."/>
            <person name="Langen G."/>
            <person name="Pfiffi S."/>
            <person name="Biedenkopf D."/>
            <person name="Wong P."/>
            <person name="Samans B."/>
            <person name="Grimm C."/>
            <person name="Basiewicz M."/>
            <person name="Murat C."/>
            <person name="Martin F."/>
            <person name="Kogel K.H."/>
        </authorList>
    </citation>
    <scope>NUCLEOTIDE SEQUENCE [LARGE SCALE GENOMIC DNA]</scope>
    <source>
        <strain evidence="1 2">DSM 11827</strain>
    </source>
</reference>
<accession>G4U022</accession>
<dbReference type="InterPro" id="IPR032675">
    <property type="entry name" value="LRR_dom_sf"/>
</dbReference>
<dbReference type="EMBL" id="CAFZ01001105">
    <property type="protein sequence ID" value="CCA76915.1"/>
    <property type="molecule type" value="Genomic_DNA"/>
</dbReference>
<organism evidence="1 2">
    <name type="scientific">Serendipita indica (strain DSM 11827)</name>
    <name type="common">Root endophyte fungus</name>
    <name type="synonym">Piriformospora indica</name>
    <dbReference type="NCBI Taxonomy" id="1109443"/>
    <lineage>
        <taxon>Eukaryota</taxon>
        <taxon>Fungi</taxon>
        <taxon>Dikarya</taxon>
        <taxon>Basidiomycota</taxon>
        <taxon>Agaricomycotina</taxon>
        <taxon>Agaricomycetes</taxon>
        <taxon>Sebacinales</taxon>
        <taxon>Serendipitaceae</taxon>
        <taxon>Serendipita</taxon>
    </lineage>
</organism>
<evidence type="ECO:0000313" key="2">
    <source>
        <dbReference type="Proteomes" id="UP000007148"/>
    </source>
</evidence>
<dbReference type="InParanoid" id="G4U022"/>
<comment type="caution">
    <text evidence="1">The sequence shown here is derived from an EMBL/GenBank/DDBJ whole genome shotgun (WGS) entry which is preliminary data.</text>
</comment>
<proteinExistence type="predicted"/>
<evidence type="ECO:0008006" key="3">
    <source>
        <dbReference type="Google" id="ProtNLM"/>
    </source>
</evidence>
<dbReference type="OrthoDB" id="3169344at2759"/>
<dbReference type="SUPFAM" id="SSF52047">
    <property type="entry name" value="RNI-like"/>
    <property type="match status" value="1"/>
</dbReference>
<dbReference type="HOGENOM" id="CLU_100684_0_0_1"/>
<sequence length="241" mass="27240">MTITSDILPLLLRMSPRLESLSLSRYRVNKLDFIEIDKLKELRKMHLFDCGSIFEPNTTRHMLVCPKLETVRISGSIASLNILASSSTSELDYGHITLESSPIIEITGRDWPSLRSLRLSMDSTPTLCGLDSLRQLSLWSQSLVSTMILYLAMHPSELPLLDTLGLYACPEWDILFIMLEKRLLTQTYGIKPLENLIFDRAILATIKNSLASLLAGHILPRPSNYELSMQGNLDIFLDTNM</sequence>
<dbReference type="Gene3D" id="3.80.10.10">
    <property type="entry name" value="Ribonuclease Inhibitor"/>
    <property type="match status" value="1"/>
</dbReference>
<dbReference type="AlphaFoldDB" id="G4U022"/>
<keyword evidence="2" id="KW-1185">Reference proteome</keyword>
<gene>
    <name evidence="1" type="ORF">PIIN_10898</name>
</gene>
<name>G4U022_SERID</name>
<evidence type="ECO:0000313" key="1">
    <source>
        <dbReference type="EMBL" id="CCA76915.1"/>
    </source>
</evidence>